<keyword evidence="4" id="KW-0472">Membrane</keyword>
<name>A0A3P7LVT3_DIBLA</name>
<sequence>MVNSTTGTITVGARGLDREQREAFELLIEVVDGKPTPSAGSAASSPVANLRHNSVRLTTQTTVQINVLDENDNAPTFIFPKNGLVSLPSSNICPVMLMVVAVVLKITYHKKLQGTVTLTCTDILTLPKVVIQVVANDSDKGLNAEIEYSVNFNKDGDPASAIQIPTDDKKASSPLPHRQEATATPKGREYDLPWFDIEPRSGEVSLVAADGLSLRCQALRQDQMLVNRELGKYTLLVTAKDKGVPALSAVAQVYVRIITTDTDVTAMTVRTQLGPSIS</sequence>
<accession>A0A3P7LVT3</accession>
<dbReference type="GO" id="GO:0016342">
    <property type="term" value="C:catenin complex"/>
    <property type="evidence" value="ECO:0007669"/>
    <property type="project" value="TreeGrafter"/>
</dbReference>
<dbReference type="PRINTS" id="PR00205">
    <property type="entry name" value="CADHERIN"/>
</dbReference>
<evidence type="ECO:0000313" key="8">
    <source>
        <dbReference type="EMBL" id="VDN10311.1"/>
    </source>
</evidence>
<dbReference type="GO" id="GO:0005509">
    <property type="term" value="F:calcium ion binding"/>
    <property type="evidence" value="ECO:0007669"/>
    <property type="project" value="UniProtKB-UniRule"/>
</dbReference>
<dbReference type="InterPro" id="IPR039808">
    <property type="entry name" value="Cadherin"/>
</dbReference>
<evidence type="ECO:0000256" key="2">
    <source>
        <dbReference type="ARBA" id="ARBA00022737"/>
    </source>
</evidence>
<comment type="subcellular location">
    <subcellularLocation>
        <location evidence="1">Membrane</location>
    </subcellularLocation>
</comment>
<reference evidence="8 9" key="1">
    <citation type="submission" date="2018-11" db="EMBL/GenBank/DDBJ databases">
        <authorList>
            <consortium name="Pathogen Informatics"/>
        </authorList>
    </citation>
    <scope>NUCLEOTIDE SEQUENCE [LARGE SCALE GENOMIC DNA]</scope>
</reference>
<dbReference type="GO" id="GO:0016477">
    <property type="term" value="P:cell migration"/>
    <property type="evidence" value="ECO:0007669"/>
    <property type="project" value="TreeGrafter"/>
</dbReference>
<dbReference type="InterPro" id="IPR015919">
    <property type="entry name" value="Cadherin-like_sf"/>
</dbReference>
<dbReference type="Gene3D" id="2.60.40.60">
    <property type="entry name" value="Cadherins"/>
    <property type="match status" value="2"/>
</dbReference>
<evidence type="ECO:0000256" key="4">
    <source>
        <dbReference type="ARBA" id="ARBA00023136"/>
    </source>
</evidence>
<dbReference type="Proteomes" id="UP000281553">
    <property type="component" value="Unassembled WGS sequence"/>
</dbReference>
<gene>
    <name evidence="8" type="ORF">DILT_LOCUS6142</name>
</gene>
<dbReference type="GO" id="GO:0045296">
    <property type="term" value="F:cadherin binding"/>
    <property type="evidence" value="ECO:0007669"/>
    <property type="project" value="TreeGrafter"/>
</dbReference>
<feature type="domain" description="Cadherin" evidence="7">
    <location>
        <begin position="130"/>
        <end position="277"/>
    </location>
</feature>
<keyword evidence="9" id="KW-1185">Reference proteome</keyword>
<evidence type="ECO:0000256" key="1">
    <source>
        <dbReference type="ARBA" id="ARBA00004370"/>
    </source>
</evidence>
<dbReference type="PROSITE" id="PS00232">
    <property type="entry name" value="CADHERIN_1"/>
    <property type="match status" value="1"/>
</dbReference>
<dbReference type="InterPro" id="IPR002126">
    <property type="entry name" value="Cadherin-like_dom"/>
</dbReference>
<dbReference type="PROSITE" id="PS50268">
    <property type="entry name" value="CADHERIN_2"/>
    <property type="match status" value="2"/>
</dbReference>
<keyword evidence="3 5" id="KW-0106">Calcium</keyword>
<dbReference type="GO" id="GO:0007156">
    <property type="term" value="P:homophilic cell adhesion via plasma membrane adhesion molecules"/>
    <property type="evidence" value="ECO:0007669"/>
    <property type="project" value="InterPro"/>
</dbReference>
<feature type="domain" description="Cadherin" evidence="7">
    <location>
        <begin position="2"/>
        <end position="77"/>
    </location>
</feature>
<dbReference type="PANTHER" id="PTHR24027:SF423">
    <property type="entry name" value="PROTOCADHERIN-16"/>
    <property type="match status" value="1"/>
</dbReference>
<dbReference type="SUPFAM" id="SSF49313">
    <property type="entry name" value="Cadherin-like"/>
    <property type="match status" value="2"/>
</dbReference>
<dbReference type="CDD" id="cd11304">
    <property type="entry name" value="Cadherin_repeat"/>
    <property type="match status" value="2"/>
</dbReference>
<dbReference type="InterPro" id="IPR020894">
    <property type="entry name" value="Cadherin_CS"/>
</dbReference>
<feature type="region of interest" description="Disordered" evidence="6">
    <location>
        <begin position="157"/>
        <end position="183"/>
    </location>
</feature>
<keyword evidence="2" id="KW-0677">Repeat</keyword>
<dbReference type="AlphaFoldDB" id="A0A3P7LVT3"/>
<evidence type="ECO:0000256" key="3">
    <source>
        <dbReference type="ARBA" id="ARBA00022837"/>
    </source>
</evidence>
<organism evidence="8 9">
    <name type="scientific">Dibothriocephalus latus</name>
    <name type="common">Fish tapeworm</name>
    <name type="synonym">Diphyllobothrium latum</name>
    <dbReference type="NCBI Taxonomy" id="60516"/>
    <lineage>
        <taxon>Eukaryota</taxon>
        <taxon>Metazoa</taxon>
        <taxon>Spiralia</taxon>
        <taxon>Lophotrochozoa</taxon>
        <taxon>Platyhelminthes</taxon>
        <taxon>Cestoda</taxon>
        <taxon>Eucestoda</taxon>
        <taxon>Diphyllobothriidea</taxon>
        <taxon>Diphyllobothriidae</taxon>
        <taxon>Dibothriocephalus</taxon>
    </lineage>
</organism>
<dbReference type="EMBL" id="UYRU01048884">
    <property type="protein sequence ID" value="VDN10311.1"/>
    <property type="molecule type" value="Genomic_DNA"/>
</dbReference>
<evidence type="ECO:0000256" key="5">
    <source>
        <dbReference type="PROSITE-ProRule" id="PRU00043"/>
    </source>
</evidence>
<dbReference type="PANTHER" id="PTHR24027">
    <property type="entry name" value="CADHERIN-23"/>
    <property type="match status" value="1"/>
</dbReference>
<evidence type="ECO:0000313" key="9">
    <source>
        <dbReference type="Proteomes" id="UP000281553"/>
    </source>
</evidence>
<protein>
    <recommendedName>
        <fullName evidence="7">Cadherin domain-containing protein</fullName>
    </recommendedName>
</protein>
<proteinExistence type="predicted"/>
<evidence type="ECO:0000259" key="7">
    <source>
        <dbReference type="PROSITE" id="PS50268"/>
    </source>
</evidence>
<dbReference type="GO" id="GO:0008013">
    <property type="term" value="F:beta-catenin binding"/>
    <property type="evidence" value="ECO:0007669"/>
    <property type="project" value="TreeGrafter"/>
</dbReference>
<dbReference type="SMART" id="SM00112">
    <property type="entry name" value="CA"/>
    <property type="match status" value="2"/>
</dbReference>
<dbReference type="OrthoDB" id="6252479at2759"/>
<evidence type="ECO:0000256" key="6">
    <source>
        <dbReference type="SAM" id="MobiDB-lite"/>
    </source>
</evidence>